<dbReference type="AlphaFoldDB" id="A0A811SSK6"/>
<dbReference type="Pfam" id="PF05641">
    <property type="entry name" value="Agenet"/>
    <property type="match status" value="1"/>
</dbReference>
<feature type="domain" description="Agenet-like" evidence="1">
    <location>
        <begin position="40"/>
        <end position="96"/>
    </location>
</feature>
<dbReference type="PANTHER" id="PTHR31917">
    <property type="entry name" value="AGENET DOMAIN-CONTAINING PROTEIN-RELATED"/>
    <property type="match status" value="1"/>
</dbReference>
<dbReference type="OrthoDB" id="688673at2759"/>
<dbReference type="InterPro" id="IPR008395">
    <property type="entry name" value="Agenet-like_dom"/>
</dbReference>
<evidence type="ECO:0000313" key="3">
    <source>
        <dbReference type="Proteomes" id="UP000604825"/>
    </source>
</evidence>
<accession>A0A811SSK6</accession>
<dbReference type="Proteomes" id="UP000604825">
    <property type="component" value="Unassembled WGS sequence"/>
</dbReference>
<name>A0A811SSK6_9POAL</name>
<dbReference type="PANTHER" id="PTHR31917:SF147">
    <property type="entry name" value="AGENET DOMAIN-CONTAINING PROTEIN"/>
    <property type="match status" value="1"/>
</dbReference>
<comment type="caution">
    <text evidence="2">The sequence shown here is derived from an EMBL/GenBank/DDBJ whole genome shotgun (WGS) entry which is preliminary data.</text>
</comment>
<sequence>MPFPAHLVHRRRDYVGGEWVPSLSVVEVQPKRGARIYKAGEKVEVLREREAYGESWFPATVAKAVDRLSYIVEYLDEQEGGGKAIEYLHFGYIRPAEYHRLRESKVRLGLGTAVEVHCDGAWLQGVVHGVVREACEYEVSVNGVEVEQLLAKAVEQLRSLCIWNDKHWTIPTDDKVIQ</sequence>
<gene>
    <name evidence="2" type="ORF">NCGR_LOCUS67630</name>
</gene>
<organism evidence="2 3">
    <name type="scientific">Miscanthus lutarioriparius</name>
    <dbReference type="NCBI Taxonomy" id="422564"/>
    <lineage>
        <taxon>Eukaryota</taxon>
        <taxon>Viridiplantae</taxon>
        <taxon>Streptophyta</taxon>
        <taxon>Embryophyta</taxon>
        <taxon>Tracheophyta</taxon>
        <taxon>Spermatophyta</taxon>
        <taxon>Magnoliopsida</taxon>
        <taxon>Liliopsida</taxon>
        <taxon>Poales</taxon>
        <taxon>Poaceae</taxon>
        <taxon>PACMAD clade</taxon>
        <taxon>Panicoideae</taxon>
        <taxon>Andropogonodae</taxon>
        <taxon>Andropogoneae</taxon>
        <taxon>Saccharinae</taxon>
        <taxon>Miscanthus</taxon>
    </lineage>
</organism>
<protein>
    <recommendedName>
        <fullName evidence="1">Agenet-like domain-containing protein</fullName>
    </recommendedName>
</protein>
<keyword evidence="3" id="KW-1185">Reference proteome</keyword>
<reference evidence="2" key="1">
    <citation type="submission" date="2020-10" db="EMBL/GenBank/DDBJ databases">
        <authorList>
            <person name="Han B."/>
            <person name="Lu T."/>
            <person name="Zhao Q."/>
            <person name="Huang X."/>
            <person name="Zhao Y."/>
        </authorList>
    </citation>
    <scope>NUCLEOTIDE SEQUENCE</scope>
</reference>
<dbReference type="EMBL" id="CAJGYO010000788">
    <property type="protein sequence ID" value="CAD6343532.1"/>
    <property type="molecule type" value="Genomic_DNA"/>
</dbReference>
<evidence type="ECO:0000259" key="1">
    <source>
        <dbReference type="Pfam" id="PF05641"/>
    </source>
</evidence>
<proteinExistence type="predicted"/>
<evidence type="ECO:0000313" key="2">
    <source>
        <dbReference type="EMBL" id="CAD6343532.1"/>
    </source>
</evidence>